<evidence type="ECO:0000256" key="9">
    <source>
        <dbReference type="SAM" id="Phobius"/>
    </source>
</evidence>
<dbReference type="GO" id="GO:0033038">
    <property type="term" value="F:bitter taste receptor activity"/>
    <property type="evidence" value="ECO:0007669"/>
    <property type="project" value="TreeGrafter"/>
</dbReference>
<sequence>MCSGFRSKAITYISTNAPLVLLITATNIFYGLSLFVNRRRLKPPVRILLGSLICFAFIYCGSLSVLYYCSVKDPKSIVALVSWLIGLYSLNSSMTCYVCLNFYYYLHIVPASKALFAQIKRNIGPIIYVTLIGNTMLYAVSGTFTVMDVISRRVKGLTHNNYTQTGNEGFFYSSRTWFFIIQLYLLVGVWIMMVSNFSMVHYLQRHMRSMARSGSRLTTPLYQSQMRVTITGILQGLLYFLFYTQYVRESLVYMFFVETVVSTQVSMTIATQKSHSLYSVTHWKSSKTCNFKKSIFDFDLISSSHCFQVYKVDVLEEVLHCKSSKSLLLNQGE</sequence>
<dbReference type="Ensembl" id="ENSSFAT00005022956.1">
    <property type="protein sequence ID" value="ENSSFAP00005022029.1"/>
    <property type="gene ID" value="ENSSFAG00005011474.1"/>
</dbReference>
<evidence type="ECO:0000256" key="5">
    <source>
        <dbReference type="ARBA" id="ARBA00023040"/>
    </source>
</evidence>
<evidence type="ECO:0000256" key="8">
    <source>
        <dbReference type="ARBA" id="ARBA00023224"/>
    </source>
</evidence>
<keyword evidence="6 9" id="KW-0472">Membrane</keyword>
<dbReference type="GO" id="GO:0004930">
    <property type="term" value="F:G protein-coupled receptor activity"/>
    <property type="evidence" value="ECO:0007669"/>
    <property type="project" value="UniProtKB-KW"/>
</dbReference>
<evidence type="ECO:0000256" key="7">
    <source>
        <dbReference type="ARBA" id="ARBA00023170"/>
    </source>
</evidence>
<reference evidence="10" key="3">
    <citation type="submission" date="2025-09" db="UniProtKB">
        <authorList>
            <consortium name="Ensembl"/>
        </authorList>
    </citation>
    <scope>IDENTIFICATION</scope>
</reference>
<dbReference type="Proteomes" id="UP000472267">
    <property type="component" value="Chromosome 16"/>
</dbReference>
<keyword evidence="11" id="KW-1185">Reference proteome</keyword>
<keyword evidence="3 9" id="KW-0812">Transmembrane</keyword>
<feature type="transmembrane region" description="Helical" evidence="9">
    <location>
        <begin position="80"/>
        <end position="106"/>
    </location>
</feature>
<dbReference type="AlphaFoldDB" id="A0A672H3C7"/>
<protein>
    <recommendedName>
        <fullName evidence="12">Taste receptor type 2</fullName>
    </recommendedName>
</protein>
<reference evidence="10" key="1">
    <citation type="submission" date="2019-06" db="EMBL/GenBank/DDBJ databases">
        <authorList>
            <consortium name="Wellcome Sanger Institute Data Sharing"/>
        </authorList>
    </citation>
    <scope>NUCLEOTIDE SEQUENCE [LARGE SCALE GENOMIC DNA]</scope>
</reference>
<dbReference type="GO" id="GO:0016020">
    <property type="term" value="C:membrane"/>
    <property type="evidence" value="ECO:0007669"/>
    <property type="project" value="UniProtKB-SubCell"/>
</dbReference>
<dbReference type="InParanoid" id="A0A672H3C7"/>
<comment type="subcellular location">
    <subcellularLocation>
        <location evidence="1">Membrane</location>
        <topology evidence="1">Multi-pass membrane protein</topology>
    </subcellularLocation>
</comment>
<feature type="transmembrane region" description="Helical" evidence="9">
    <location>
        <begin position="12"/>
        <end position="35"/>
    </location>
</feature>
<evidence type="ECO:0000256" key="1">
    <source>
        <dbReference type="ARBA" id="ARBA00004141"/>
    </source>
</evidence>
<evidence type="ECO:0000256" key="6">
    <source>
        <dbReference type="ARBA" id="ARBA00023136"/>
    </source>
</evidence>
<feature type="transmembrane region" description="Helical" evidence="9">
    <location>
        <begin position="47"/>
        <end position="68"/>
    </location>
</feature>
<evidence type="ECO:0000256" key="4">
    <source>
        <dbReference type="ARBA" id="ARBA00022989"/>
    </source>
</evidence>
<keyword evidence="4 9" id="KW-1133">Transmembrane helix</keyword>
<evidence type="ECO:0000256" key="3">
    <source>
        <dbReference type="ARBA" id="ARBA00022692"/>
    </source>
</evidence>
<dbReference type="PANTHER" id="PTHR11394">
    <property type="entry name" value="TASTE RECEPTOR TYPE 2"/>
    <property type="match status" value="1"/>
</dbReference>
<keyword evidence="7" id="KW-0675">Receptor</keyword>
<feature type="transmembrane region" description="Helical" evidence="9">
    <location>
        <begin position="224"/>
        <end position="244"/>
    </location>
</feature>
<proteinExistence type="predicted"/>
<name>A0A672H3C7_SALFA</name>
<keyword evidence="5" id="KW-0297">G-protein coupled receptor</keyword>
<feature type="transmembrane region" description="Helical" evidence="9">
    <location>
        <begin position="177"/>
        <end position="203"/>
    </location>
</feature>
<evidence type="ECO:0000313" key="11">
    <source>
        <dbReference type="Proteomes" id="UP000472267"/>
    </source>
</evidence>
<keyword evidence="8" id="KW-0807">Transducer</keyword>
<evidence type="ECO:0000313" key="10">
    <source>
        <dbReference type="Ensembl" id="ENSSFAP00005022029.1"/>
    </source>
</evidence>
<feature type="transmembrane region" description="Helical" evidence="9">
    <location>
        <begin position="126"/>
        <end position="147"/>
    </location>
</feature>
<dbReference type="PANTHER" id="PTHR11394:SF147">
    <property type="entry name" value="TASTE RECEPTOR TYPE 2"/>
    <property type="match status" value="1"/>
</dbReference>
<reference evidence="10" key="2">
    <citation type="submission" date="2025-08" db="UniProtKB">
        <authorList>
            <consortium name="Ensembl"/>
        </authorList>
    </citation>
    <scope>IDENTIFICATION</scope>
</reference>
<evidence type="ECO:0008006" key="12">
    <source>
        <dbReference type="Google" id="ProtNLM"/>
    </source>
</evidence>
<keyword evidence="2" id="KW-0716">Sensory transduction</keyword>
<organism evidence="10 11">
    <name type="scientific">Salarias fasciatus</name>
    <name type="common">Jewelled blenny</name>
    <name type="synonym">Blennius fasciatus</name>
    <dbReference type="NCBI Taxonomy" id="181472"/>
    <lineage>
        <taxon>Eukaryota</taxon>
        <taxon>Metazoa</taxon>
        <taxon>Chordata</taxon>
        <taxon>Craniata</taxon>
        <taxon>Vertebrata</taxon>
        <taxon>Euteleostomi</taxon>
        <taxon>Actinopterygii</taxon>
        <taxon>Neopterygii</taxon>
        <taxon>Teleostei</taxon>
        <taxon>Neoteleostei</taxon>
        <taxon>Acanthomorphata</taxon>
        <taxon>Ovalentaria</taxon>
        <taxon>Blenniimorphae</taxon>
        <taxon>Blenniiformes</taxon>
        <taxon>Blennioidei</taxon>
        <taxon>Blenniidae</taxon>
        <taxon>Salariinae</taxon>
        <taxon>Salarias</taxon>
    </lineage>
</organism>
<evidence type="ECO:0000256" key="2">
    <source>
        <dbReference type="ARBA" id="ARBA00022606"/>
    </source>
</evidence>
<accession>A0A672H3C7</accession>